<comment type="caution">
    <text evidence="1">The sequence shown here is derived from an EMBL/GenBank/DDBJ whole genome shotgun (WGS) entry which is preliminary data.</text>
</comment>
<organism evidence="1 2">
    <name type="scientific">Caerostris extrusa</name>
    <name type="common">Bark spider</name>
    <name type="synonym">Caerostris bankana</name>
    <dbReference type="NCBI Taxonomy" id="172846"/>
    <lineage>
        <taxon>Eukaryota</taxon>
        <taxon>Metazoa</taxon>
        <taxon>Ecdysozoa</taxon>
        <taxon>Arthropoda</taxon>
        <taxon>Chelicerata</taxon>
        <taxon>Arachnida</taxon>
        <taxon>Araneae</taxon>
        <taxon>Araneomorphae</taxon>
        <taxon>Entelegynae</taxon>
        <taxon>Araneoidea</taxon>
        <taxon>Araneidae</taxon>
        <taxon>Caerostris</taxon>
    </lineage>
</organism>
<dbReference type="EMBL" id="BPLR01006194">
    <property type="protein sequence ID" value="GIY08066.1"/>
    <property type="molecule type" value="Genomic_DNA"/>
</dbReference>
<gene>
    <name evidence="1" type="ORF">CEXT_106601</name>
</gene>
<dbReference type="Proteomes" id="UP001054945">
    <property type="component" value="Unassembled WGS sequence"/>
</dbReference>
<accession>A0AAV4QJ21</accession>
<name>A0AAV4QJ21_CAEEX</name>
<sequence>MTAAQSSSLGIVRLLIRAILDLQVINFTIVLPYEADVHPSSTIFFETPWLWSIKFIRYIILMSDDKRKHASEISP</sequence>
<protein>
    <submittedName>
        <fullName evidence="1">Uncharacterized protein</fullName>
    </submittedName>
</protein>
<dbReference type="AlphaFoldDB" id="A0AAV4QJ21"/>
<evidence type="ECO:0000313" key="1">
    <source>
        <dbReference type="EMBL" id="GIY08066.1"/>
    </source>
</evidence>
<evidence type="ECO:0000313" key="2">
    <source>
        <dbReference type="Proteomes" id="UP001054945"/>
    </source>
</evidence>
<proteinExistence type="predicted"/>
<keyword evidence="2" id="KW-1185">Reference proteome</keyword>
<reference evidence="1 2" key="1">
    <citation type="submission" date="2021-06" db="EMBL/GenBank/DDBJ databases">
        <title>Caerostris extrusa draft genome.</title>
        <authorList>
            <person name="Kono N."/>
            <person name="Arakawa K."/>
        </authorList>
    </citation>
    <scope>NUCLEOTIDE SEQUENCE [LARGE SCALE GENOMIC DNA]</scope>
</reference>